<dbReference type="SUPFAM" id="SSF51735">
    <property type="entry name" value="NAD(P)-binding Rossmann-fold domains"/>
    <property type="match status" value="1"/>
</dbReference>
<reference evidence="3 4" key="1">
    <citation type="submission" date="2016-12" db="EMBL/GenBank/DDBJ databases">
        <title>The genomes of Aspergillus section Nigri reveals drivers in fungal speciation.</title>
        <authorList>
            <consortium name="DOE Joint Genome Institute"/>
            <person name="Vesth T.C."/>
            <person name="Nybo J."/>
            <person name="Theobald S."/>
            <person name="Brandl J."/>
            <person name="Frisvad J.C."/>
            <person name="Nielsen K.F."/>
            <person name="Lyhne E.K."/>
            <person name="Kogle M.E."/>
            <person name="Kuo A."/>
            <person name="Riley R."/>
            <person name="Clum A."/>
            <person name="Nolan M."/>
            <person name="Lipzen A."/>
            <person name="Salamov A."/>
            <person name="Henrissat B."/>
            <person name="Wiebenga A."/>
            <person name="De Vries R.P."/>
            <person name="Grigoriev I.V."/>
            <person name="Mortensen U.H."/>
            <person name="Andersen M.R."/>
            <person name="Baker S.E."/>
        </authorList>
    </citation>
    <scope>NUCLEOTIDE SEQUENCE [LARGE SCALE GENOMIC DNA]</scope>
    <source>
        <strain evidence="3 4">CBS 115572</strain>
    </source>
</reference>
<dbReference type="Pfam" id="PF13561">
    <property type="entry name" value="adh_short_C2"/>
    <property type="match status" value="1"/>
</dbReference>
<dbReference type="AlphaFoldDB" id="A0A317UUC1"/>
<organism evidence="3 4">
    <name type="scientific">Aspergillus sclerotioniger CBS 115572</name>
    <dbReference type="NCBI Taxonomy" id="1450535"/>
    <lineage>
        <taxon>Eukaryota</taxon>
        <taxon>Fungi</taxon>
        <taxon>Dikarya</taxon>
        <taxon>Ascomycota</taxon>
        <taxon>Pezizomycotina</taxon>
        <taxon>Eurotiomycetes</taxon>
        <taxon>Eurotiomycetidae</taxon>
        <taxon>Eurotiales</taxon>
        <taxon>Aspergillaceae</taxon>
        <taxon>Aspergillus</taxon>
        <taxon>Aspergillus subgen. Circumdati</taxon>
    </lineage>
</organism>
<dbReference type="OrthoDB" id="5840532at2759"/>
<dbReference type="InterPro" id="IPR002347">
    <property type="entry name" value="SDR_fam"/>
</dbReference>
<proteinExistence type="inferred from homology"/>
<evidence type="ECO:0000256" key="2">
    <source>
        <dbReference type="ARBA" id="ARBA00023002"/>
    </source>
</evidence>
<dbReference type="EMBL" id="MSFK01000057">
    <property type="protein sequence ID" value="PWY65643.1"/>
    <property type="molecule type" value="Genomic_DNA"/>
</dbReference>
<keyword evidence="4" id="KW-1185">Reference proteome</keyword>
<dbReference type="RefSeq" id="XP_025461479.1">
    <property type="nucleotide sequence ID" value="XM_025616731.1"/>
</dbReference>
<dbReference type="PANTHER" id="PTHR24321">
    <property type="entry name" value="DEHYDROGENASES, SHORT CHAIN"/>
    <property type="match status" value="1"/>
</dbReference>
<evidence type="ECO:0000313" key="4">
    <source>
        <dbReference type="Proteomes" id="UP000246702"/>
    </source>
</evidence>
<dbReference type="InterPro" id="IPR036291">
    <property type="entry name" value="NAD(P)-bd_dom_sf"/>
</dbReference>
<comment type="similarity">
    <text evidence="1">Belongs to the short-chain dehydrogenases/reductases (SDR) family.</text>
</comment>
<dbReference type="PANTHER" id="PTHR24321:SF12">
    <property type="entry name" value="SHORT-CHAIN DEHYDROGENASE_REDUCTASE FAMILY, PUTATIVE (AFU_ORTHOLOGUE AFUA_5G14340)-RELATED"/>
    <property type="match status" value="1"/>
</dbReference>
<evidence type="ECO:0000256" key="1">
    <source>
        <dbReference type="ARBA" id="ARBA00006484"/>
    </source>
</evidence>
<comment type="caution">
    <text evidence="3">The sequence shown here is derived from an EMBL/GenBank/DDBJ whole genome shotgun (WGS) entry which is preliminary data.</text>
</comment>
<dbReference type="GO" id="GO:0016491">
    <property type="term" value="F:oxidoreductase activity"/>
    <property type="evidence" value="ECO:0007669"/>
    <property type="project" value="UniProtKB-KW"/>
</dbReference>
<dbReference type="Gene3D" id="3.40.50.720">
    <property type="entry name" value="NAD(P)-binding Rossmann-like Domain"/>
    <property type="match status" value="1"/>
</dbReference>
<dbReference type="GeneID" id="37118874"/>
<evidence type="ECO:0000313" key="3">
    <source>
        <dbReference type="EMBL" id="PWY65643.1"/>
    </source>
</evidence>
<protein>
    <submittedName>
        <fullName evidence="3">NAD(P)-binding protein</fullName>
    </submittedName>
</protein>
<dbReference type="STRING" id="1450535.A0A317UUC1"/>
<gene>
    <name evidence="3" type="ORF">BO94DRAFT_614283</name>
</gene>
<dbReference type="Proteomes" id="UP000246702">
    <property type="component" value="Unassembled WGS sequence"/>
</dbReference>
<sequence length="196" mass="21386">MQLLHTTVAREALSCATHQEYQSTHPTVKVTDEEGKIGLLDYAVNERIDNGIHTFLADTNIDIFDNVQTVNARGMFLCCRAQVAAIRTSTRDISHDAILNVCSANSLAGLAGKGPYVNPPSMRLDHFAEGIRCNAVCPTWVRTPLLDSELERNPHVRAEGEEVGDTIVYLLSPSASYINATSLLLDAAVTATLRLH</sequence>
<keyword evidence="2" id="KW-0560">Oxidoreductase</keyword>
<accession>A0A317UUC1</accession>
<name>A0A317UUC1_9EURO</name>